<accession>V6JGI2</accession>
<protein>
    <submittedName>
        <fullName evidence="1">Uncharacterized protein</fullName>
    </submittedName>
</protein>
<evidence type="ECO:0000313" key="2">
    <source>
        <dbReference type="Proteomes" id="UP000017984"/>
    </source>
</evidence>
<keyword evidence="2" id="KW-1185">Reference proteome</keyword>
<dbReference type="Proteomes" id="UP000017984">
    <property type="component" value="Chromosome"/>
</dbReference>
<name>V6JGI2_STRRC</name>
<proteinExistence type="predicted"/>
<dbReference type="AlphaFoldDB" id="V6JGI2"/>
<sequence>MYDFQDGTDTWPARLPLCTSTVYLDGDRTVAEDRTALERHEAIAPDAGSRGVPAALRS</sequence>
<evidence type="ECO:0000313" key="1">
    <source>
        <dbReference type="EMBL" id="EST19017.1"/>
    </source>
</evidence>
<dbReference type="EMBL" id="AWQX01000385">
    <property type="protein sequence ID" value="EST19017.1"/>
    <property type="molecule type" value="Genomic_DNA"/>
</dbReference>
<comment type="caution">
    <text evidence="1">The sequence shown here is derived from an EMBL/GenBank/DDBJ whole genome shotgun (WGS) entry which is preliminary data.</text>
</comment>
<gene>
    <name evidence="1" type="ORF">M878_42900</name>
</gene>
<organism evidence="1 2">
    <name type="scientific">Streptomyces roseochromogenus subsp. oscitans DS 12.976</name>
    <dbReference type="NCBI Taxonomy" id="1352936"/>
    <lineage>
        <taxon>Bacteria</taxon>
        <taxon>Bacillati</taxon>
        <taxon>Actinomycetota</taxon>
        <taxon>Actinomycetes</taxon>
        <taxon>Kitasatosporales</taxon>
        <taxon>Streptomycetaceae</taxon>
        <taxon>Streptomyces</taxon>
    </lineage>
</organism>
<reference evidence="1 2" key="1">
    <citation type="journal article" date="2014" name="Genome Announc.">
        <title>Draft Genome Sequence of Streptomyces roseochromogenes subsp. oscitans DS 12.976, Producer of the Aminocoumarin Antibiotic Clorobiocin.</title>
        <authorList>
            <person name="Ruckert C."/>
            <person name="Kalinowski J."/>
            <person name="Heide L."/>
            <person name="Apel A.K."/>
        </authorList>
    </citation>
    <scope>NUCLEOTIDE SEQUENCE [LARGE SCALE GENOMIC DNA]</scope>
    <source>
        <strain evidence="1 2">DS 12.976</strain>
    </source>
</reference>
<dbReference type="HOGENOM" id="CLU_2977463_0_0_11"/>